<evidence type="ECO:0000256" key="4">
    <source>
        <dbReference type="ARBA" id="ARBA00022475"/>
    </source>
</evidence>
<dbReference type="InterPro" id="IPR013556">
    <property type="entry name" value="Flag_M-ring_C"/>
</dbReference>
<evidence type="ECO:0000313" key="14">
    <source>
        <dbReference type="EMBL" id="SAK75856.1"/>
    </source>
</evidence>
<proteinExistence type="inferred from homology"/>
<evidence type="ECO:0000256" key="9">
    <source>
        <dbReference type="PIRNR" id="PIRNR004862"/>
    </source>
</evidence>
<evidence type="ECO:0000256" key="1">
    <source>
        <dbReference type="ARBA" id="ARBA00004117"/>
    </source>
</evidence>
<dbReference type="InterPro" id="IPR000067">
    <property type="entry name" value="FlgMring_FliF"/>
</dbReference>
<evidence type="ECO:0000256" key="2">
    <source>
        <dbReference type="ARBA" id="ARBA00004651"/>
    </source>
</evidence>
<keyword evidence="14" id="KW-0966">Cell projection</keyword>
<dbReference type="Pfam" id="PF08345">
    <property type="entry name" value="YscJ_FliF_C"/>
    <property type="match status" value="1"/>
</dbReference>
<dbReference type="PANTHER" id="PTHR30046:SF0">
    <property type="entry name" value="FLAGELLAR M-RING PROTEIN"/>
    <property type="match status" value="1"/>
</dbReference>
<dbReference type="OrthoDB" id="8554211at2"/>
<keyword evidence="14" id="KW-0969">Cilium</keyword>
<evidence type="ECO:0000256" key="10">
    <source>
        <dbReference type="SAM" id="MobiDB-lite"/>
    </source>
</evidence>
<dbReference type="Gene3D" id="3.30.300.30">
    <property type="match status" value="1"/>
</dbReference>
<feature type="transmembrane region" description="Helical" evidence="11">
    <location>
        <begin position="20"/>
        <end position="42"/>
    </location>
</feature>
<dbReference type="EMBL" id="FCOE02000015">
    <property type="protein sequence ID" value="SAK75856.1"/>
    <property type="molecule type" value="Genomic_DNA"/>
</dbReference>
<keyword evidence="15" id="KW-1185">Reference proteome</keyword>
<keyword evidence="6 11" id="KW-1133">Transmembrane helix</keyword>
<dbReference type="GO" id="GO:0071973">
    <property type="term" value="P:bacterial-type flagellum-dependent cell motility"/>
    <property type="evidence" value="ECO:0007669"/>
    <property type="project" value="InterPro"/>
</dbReference>
<accession>A0A158C1T6</accession>
<dbReference type="PIRSF" id="PIRSF004862">
    <property type="entry name" value="FliF"/>
    <property type="match status" value="1"/>
</dbReference>
<comment type="caution">
    <text evidence="14">The sequence shown here is derived from an EMBL/GenBank/DDBJ whole genome shotgun (WGS) entry which is preliminary data.</text>
</comment>
<keyword evidence="5 11" id="KW-0812">Transmembrane</keyword>
<evidence type="ECO:0000256" key="8">
    <source>
        <dbReference type="ARBA" id="ARBA00023143"/>
    </source>
</evidence>
<dbReference type="InterPro" id="IPR043427">
    <property type="entry name" value="YscJ/FliF"/>
</dbReference>
<feature type="compositionally biased region" description="Polar residues" evidence="10">
    <location>
        <begin position="314"/>
        <end position="323"/>
    </location>
</feature>
<sequence>MNAAASRLGAVLSAVPRARLIALAAGLVTILAMAAVAGWLVLRPSYEILFSDLKRQDAATIAAALEKEKIPYRYDDASSAILVPKGDTRALRLKLMSRDLKLSGAVGLELFNNSDLGLTDFAQKVNYQRALQGELARTIMALDEIELARVHITLPEASIFRRDGAKPKASVALFVRDGETLSTDTIRGIQRLVSASVPELAPADVSVLDARGAPAGSTTTEVDDPALQLKHAIERGYEQKITTLIASVIGANQASVSVEAIVNVDQARSTREVTETRSLPNDAESAKESRVPLPSSRSLPEAGKPPLPPPYTGSAAQPMTQEARTMRNVEQIVKAPGAVSKLSVGIVFSQDLDPDVLARLRAVISASIGLDATRGDVLTTFVRNAQGGSADEDAGIPPANVGSATSGSTEPLARADLRSAGGRAARQMQASAASLTAIVCAALAVVIGIGLVIALLIRARAKASRAPVPRLTASQRDEQLSRLRTLLASEGRVHE</sequence>
<feature type="domain" description="Flagellar M-ring C-terminal" evidence="13">
    <location>
        <begin position="247"/>
        <end position="379"/>
    </location>
</feature>
<evidence type="ECO:0000259" key="12">
    <source>
        <dbReference type="Pfam" id="PF01514"/>
    </source>
</evidence>
<feature type="domain" description="Flagellar M-ring N-terminal" evidence="12">
    <location>
        <begin position="43"/>
        <end position="212"/>
    </location>
</feature>
<dbReference type="STRING" id="1777141.AWB80_04384"/>
<reference evidence="14" key="1">
    <citation type="submission" date="2016-01" db="EMBL/GenBank/DDBJ databases">
        <authorList>
            <person name="Peeters C."/>
        </authorList>
    </citation>
    <scope>NUCLEOTIDE SEQUENCE [LARGE SCALE GENOMIC DNA]</scope>
    <source>
        <strain evidence="14">LMG 29323</strain>
    </source>
</reference>
<dbReference type="AlphaFoldDB" id="A0A158C1T6"/>
<evidence type="ECO:0000256" key="6">
    <source>
        <dbReference type="ARBA" id="ARBA00022989"/>
    </source>
</evidence>
<dbReference type="InterPro" id="IPR006182">
    <property type="entry name" value="FliF_N_dom"/>
</dbReference>
<feature type="region of interest" description="Disordered" evidence="10">
    <location>
        <begin position="266"/>
        <end position="323"/>
    </location>
</feature>
<evidence type="ECO:0000256" key="3">
    <source>
        <dbReference type="ARBA" id="ARBA00007971"/>
    </source>
</evidence>
<name>A0A158C1T6_9BURK</name>
<dbReference type="RefSeq" id="WP_061176782.1">
    <property type="nucleotide sequence ID" value="NZ_FCOE02000015.1"/>
</dbReference>
<dbReference type="PANTHER" id="PTHR30046">
    <property type="entry name" value="FLAGELLAR M-RING PROTEIN"/>
    <property type="match status" value="1"/>
</dbReference>
<dbReference type="Proteomes" id="UP000054911">
    <property type="component" value="Unassembled WGS sequence"/>
</dbReference>
<comment type="function">
    <text evidence="9">The M ring may be actively involved in energy transduction.</text>
</comment>
<feature type="transmembrane region" description="Helical" evidence="11">
    <location>
        <begin position="435"/>
        <end position="457"/>
    </location>
</feature>
<evidence type="ECO:0000256" key="7">
    <source>
        <dbReference type="ARBA" id="ARBA00023136"/>
    </source>
</evidence>
<evidence type="ECO:0000256" key="11">
    <source>
        <dbReference type="SAM" id="Phobius"/>
    </source>
</evidence>
<evidence type="ECO:0000313" key="15">
    <source>
        <dbReference type="Proteomes" id="UP000054911"/>
    </source>
</evidence>
<dbReference type="GO" id="GO:0005886">
    <property type="term" value="C:plasma membrane"/>
    <property type="evidence" value="ECO:0007669"/>
    <property type="project" value="UniProtKB-SubCell"/>
</dbReference>
<comment type="subcellular location">
    <subcellularLocation>
        <location evidence="1 9">Bacterial flagellum basal body</location>
    </subcellularLocation>
    <subcellularLocation>
        <location evidence="2">Cell membrane</location>
        <topology evidence="2">Multi-pass membrane protein</topology>
    </subcellularLocation>
</comment>
<dbReference type="InterPro" id="IPR045851">
    <property type="entry name" value="AMP-bd_C_sf"/>
</dbReference>
<evidence type="ECO:0000256" key="5">
    <source>
        <dbReference type="ARBA" id="ARBA00022692"/>
    </source>
</evidence>
<organism evidence="14 15">
    <name type="scientific">Caballeronia pedi</name>
    <dbReference type="NCBI Taxonomy" id="1777141"/>
    <lineage>
        <taxon>Bacteria</taxon>
        <taxon>Pseudomonadati</taxon>
        <taxon>Pseudomonadota</taxon>
        <taxon>Betaproteobacteria</taxon>
        <taxon>Burkholderiales</taxon>
        <taxon>Burkholderiaceae</taxon>
        <taxon>Caballeronia</taxon>
    </lineage>
</organism>
<keyword evidence="14" id="KW-0282">Flagellum</keyword>
<dbReference type="PRINTS" id="PR01009">
    <property type="entry name" value="FLGMRINGFLIF"/>
</dbReference>
<protein>
    <recommendedName>
        <fullName evidence="9">Flagellar M-ring protein</fullName>
    </recommendedName>
</protein>
<feature type="compositionally biased region" description="Low complexity" evidence="10">
    <location>
        <begin position="291"/>
        <end position="300"/>
    </location>
</feature>
<dbReference type="GO" id="GO:0003774">
    <property type="term" value="F:cytoskeletal motor activity"/>
    <property type="evidence" value="ECO:0007669"/>
    <property type="project" value="InterPro"/>
</dbReference>
<dbReference type="NCBIfam" id="TIGR00206">
    <property type="entry name" value="fliF"/>
    <property type="match status" value="1"/>
</dbReference>
<comment type="similarity">
    <text evidence="3 9">Belongs to the FliF family.</text>
</comment>
<dbReference type="Pfam" id="PF01514">
    <property type="entry name" value="YscJ_FliF"/>
    <property type="match status" value="1"/>
</dbReference>
<keyword evidence="7 11" id="KW-0472">Membrane</keyword>
<evidence type="ECO:0000259" key="13">
    <source>
        <dbReference type="Pfam" id="PF08345"/>
    </source>
</evidence>
<gene>
    <name evidence="14" type="ORF">AWB80_04384</name>
</gene>
<keyword evidence="8 9" id="KW-0975">Bacterial flagellum</keyword>
<keyword evidence="4" id="KW-1003">Cell membrane</keyword>
<dbReference type="GO" id="GO:0009431">
    <property type="term" value="C:bacterial-type flagellum basal body, MS ring"/>
    <property type="evidence" value="ECO:0007669"/>
    <property type="project" value="InterPro"/>
</dbReference>